<dbReference type="RefSeq" id="WP_010856838.1">
    <property type="nucleotide sequence ID" value="NZ_AQHR01000120.1"/>
</dbReference>
<name>R7ZL45_9BACT</name>
<proteinExistence type="predicted"/>
<keyword evidence="1" id="KW-0560">Oxidoreductase</keyword>
<protein>
    <submittedName>
        <fullName evidence="1">Spheroidene monooxygenase</fullName>
    </submittedName>
</protein>
<dbReference type="AlphaFoldDB" id="R7ZL45"/>
<dbReference type="OrthoDB" id="1122317at2"/>
<organism evidence="1 2">
    <name type="scientific">Lunatimonas lonarensis</name>
    <dbReference type="NCBI Taxonomy" id="1232681"/>
    <lineage>
        <taxon>Bacteria</taxon>
        <taxon>Pseudomonadati</taxon>
        <taxon>Bacteroidota</taxon>
        <taxon>Cytophagia</taxon>
        <taxon>Cytophagales</taxon>
        <taxon>Cyclobacteriaceae</taxon>
    </lineage>
</organism>
<dbReference type="InterPro" id="IPR049574">
    <property type="entry name" value="CrtA-like"/>
</dbReference>
<accession>R7ZL45</accession>
<sequence length="224" mass="25838">MELDAAQEVTSITFFRYPKKHRWWAFNQMQLSQRFLAAMPGVKFGKLLGTGGGFGFSLKPDLSTYALLIVWKDIRQAGTFGESELFGRFRERSETQNTYWMDCVQSHGSWGGTNPFSSHKTYQDGPLYVITRARLNWLKIPQFLSNVPKASSSAEKAEGLQYTKGIGEWPAIEQATFSIWQSASHMRSYAYRAEHQEIIRKVKKEQWYKEELFARFVPAETPVQ</sequence>
<keyword evidence="2" id="KW-1185">Reference proteome</keyword>
<dbReference type="CDD" id="cd21650">
    <property type="entry name" value="CrtA-like"/>
    <property type="match status" value="1"/>
</dbReference>
<dbReference type="STRING" id="1232681.ADIS_4727"/>
<dbReference type="PATRIC" id="fig|1288963.3.peg.4716"/>
<dbReference type="GO" id="GO:0004497">
    <property type="term" value="F:monooxygenase activity"/>
    <property type="evidence" value="ECO:0007669"/>
    <property type="project" value="UniProtKB-KW"/>
</dbReference>
<evidence type="ECO:0000313" key="2">
    <source>
        <dbReference type="Proteomes" id="UP000013909"/>
    </source>
</evidence>
<dbReference type="Proteomes" id="UP000013909">
    <property type="component" value="Unassembled WGS sequence"/>
</dbReference>
<comment type="caution">
    <text evidence="1">The sequence shown here is derived from an EMBL/GenBank/DDBJ whole genome shotgun (WGS) entry which is preliminary data.</text>
</comment>
<reference evidence="1 2" key="1">
    <citation type="submission" date="2013-02" db="EMBL/GenBank/DDBJ databases">
        <title>A novel strain isolated from Lonar lake, Maharashtra, India.</title>
        <authorList>
            <person name="Singh A."/>
        </authorList>
    </citation>
    <scope>NUCLEOTIDE SEQUENCE [LARGE SCALE GENOMIC DNA]</scope>
    <source>
        <strain evidence="1 2">AK24</strain>
    </source>
</reference>
<evidence type="ECO:0000313" key="1">
    <source>
        <dbReference type="EMBL" id="EON74826.1"/>
    </source>
</evidence>
<keyword evidence="1" id="KW-0503">Monooxygenase</keyword>
<dbReference type="EMBL" id="AQHR01000120">
    <property type="protein sequence ID" value="EON74826.1"/>
    <property type="molecule type" value="Genomic_DNA"/>
</dbReference>
<gene>
    <name evidence="1" type="ORF">ADIS_4727</name>
</gene>